<dbReference type="InterPro" id="IPR001611">
    <property type="entry name" value="Leu-rich_rpt"/>
</dbReference>
<keyword evidence="3" id="KW-0433">Leucine-rich repeat</keyword>
<keyword evidence="7" id="KW-0418">Kinase</keyword>
<keyword evidence="2" id="KW-0963">Cytoplasm</keyword>
<dbReference type="InterPro" id="IPR031782">
    <property type="entry name" value="LIP1_N"/>
</dbReference>
<keyword evidence="4" id="KW-0677">Repeat</keyword>
<accession>W4VR35</accession>
<evidence type="ECO:0000256" key="5">
    <source>
        <dbReference type="SAM" id="MobiDB-lite"/>
    </source>
</evidence>
<dbReference type="PANTHER" id="PTHR15454">
    <property type="entry name" value="NISCHARIN RELATED"/>
    <property type="match status" value="1"/>
</dbReference>
<feature type="region of interest" description="Disordered" evidence="5">
    <location>
        <begin position="801"/>
        <end position="824"/>
    </location>
</feature>
<evidence type="ECO:0000259" key="6">
    <source>
        <dbReference type="Pfam" id="PF15904"/>
    </source>
</evidence>
<dbReference type="Pfam" id="PF15904">
    <property type="entry name" value="LIP1"/>
    <property type="match status" value="1"/>
</dbReference>
<reference evidence="7" key="1">
    <citation type="journal article" date="2014" name="Insect Biochem. Mol. Biol.">
        <title>An insight into the sialome of the frog biting fly, Corethrella appendiculata.</title>
        <authorList>
            <person name="Ribeiro J.M.C."/>
            <person name="Chagas A.C."/>
            <person name="Pham V.M."/>
            <person name="Lounibos L.P."/>
            <person name="Calvo E."/>
        </authorList>
    </citation>
    <scope>NUCLEOTIDE SEQUENCE</scope>
    <source>
        <tissue evidence="7">Salivary glands</tissue>
    </source>
</reference>
<dbReference type="PROSITE" id="PS51450">
    <property type="entry name" value="LRR"/>
    <property type="match status" value="4"/>
</dbReference>
<feature type="region of interest" description="Disordered" evidence="5">
    <location>
        <begin position="733"/>
        <end position="765"/>
    </location>
</feature>
<dbReference type="GO" id="GO:0016301">
    <property type="term" value="F:kinase activity"/>
    <property type="evidence" value="ECO:0007669"/>
    <property type="project" value="UniProtKB-KW"/>
</dbReference>
<dbReference type="EMBL" id="GANO01004426">
    <property type="protein sequence ID" value="JAB55445.1"/>
    <property type="molecule type" value="mRNA"/>
</dbReference>
<evidence type="ECO:0000256" key="3">
    <source>
        <dbReference type="ARBA" id="ARBA00022614"/>
    </source>
</evidence>
<feature type="region of interest" description="Disordered" evidence="5">
    <location>
        <begin position="344"/>
        <end position="366"/>
    </location>
</feature>
<evidence type="ECO:0000256" key="2">
    <source>
        <dbReference type="ARBA" id="ARBA00022490"/>
    </source>
</evidence>
<feature type="domain" description="LKB1 serine/threonine kinase interacting protein 1 N-terminal" evidence="6">
    <location>
        <begin position="4"/>
        <end position="89"/>
    </location>
</feature>
<dbReference type="Pfam" id="PF13855">
    <property type="entry name" value="LRR_8"/>
    <property type="match status" value="1"/>
</dbReference>
<evidence type="ECO:0000313" key="7">
    <source>
        <dbReference type="EMBL" id="JAB55445.1"/>
    </source>
</evidence>
<dbReference type="SUPFAM" id="SSF52075">
    <property type="entry name" value="Outer arm dynein light chain 1"/>
    <property type="match status" value="1"/>
</dbReference>
<dbReference type="PANTHER" id="PTHR15454:SF69">
    <property type="entry name" value="SERINE_THREONINE-PROTEIN KINASE 11-INTERACTING PROTEIN"/>
    <property type="match status" value="1"/>
</dbReference>
<keyword evidence="7" id="KW-0808">Transferase</keyword>
<feature type="region of interest" description="Disordered" evidence="5">
    <location>
        <begin position="973"/>
        <end position="1003"/>
    </location>
</feature>
<dbReference type="GO" id="GO:0005737">
    <property type="term" value="C:cytoplasm"/>
    <property type="evidence" value="ECO:0007669"/>
    <property type="project" value="UniProtKB-SubCell"/>
</dbReference>
<dbReference type="InterPro" id="IPR032675">
    <property type="entry name" value="LRR_dom_sf"/>
</dbReference>
<feature type="compositionally biased region" description="Polar residues" evidence="5">
    <location>
        <begin position="801"/>
        <end position="817"/>
    </location>
</feature>
<proteinExistence type="evidence at transcript level"/>
<feature type="compositionally biased region" description="Low complexity" evidence="5">
    <location>
        <begin position="743"/>
        <end position="752"/>
    </location>
</feature>
<organism evidence="7">
    <name type="scientific">Corethrella appendiculata</name>
    <dbReference type="NCBI Taxonomy" id="1370023"/>
    <lineage>
        <taxon>Eukaryota</taxon>
        <taxon>Metazoa</taxon>
        <taxon>Ecdysozoa</taxon>
        <taxon>Arthropoda</taxon>
        <taxon>Hexapoda</taxon>
        <taxon>Insecta</taxon>
        <taxon>Pterygota</taxon>
        <taxon>Neoptera</taxon>
        <taxon>Endopterygota</taxon>
        <taxon>Diptera</taxon>
        <taxon>Nematocera</taxon>
        <taxon>Culicoidea</taxon>
        <taxon>Chaoboridae</taxon>
        <taxon>Corethrella</taxon>
    </lineage>
</organism>
<name>W4VR35_9DIPT</name>
<sequence length="1331" mass="150624">MDPKQITNFAKLLKDSGDKILNSEFKLTLSGSLLRALNDSFSLIIDRNEILPPHTFQVVKPNNAKSDVFRDLQFIYDFIQKTLVLYLNQFLNDDPYEFECDISKFRCLRKLEINRIAIRQVFGLQSLRSQLQEITCNRCIENISEIITDCGGDNSNGFVWNELKFANFSFNNLHHIDDSLEFTPWLEILNLSHNKITSVSAIKWLPNLKVLNLCFNHLKHIPALHTETMKKLQILLLSNNFIEDLNGISRLDSLQELDISSNCIIDHSALLPLTTLASLQYLNLLDNPLAYHPKHRQVTARYLHKNTSSVKFMFDNVPLSKHEKTLTGNYVSYYPILMSRSTSVSGVNTPTNRRSNLTTPTGSIRGSKNSLIIEQHQQKDELSSSIVSQKKIRVRNVFISEHEDDIKSTQLKKQNSATLLKVALEGNSDHLETKKQLENLREKYGSDWLQSHGGNEVKNVIGFEERPAQCDSKGLENFLHYDTSETPKKVLPATAINVQQISKNSSTILTSTPIDSNINVTETSTKLLEDTFHSVASSDNNKQDSIYKSVLCDTTANTLNVTKSSTNRTINVDEFYSNSDTDDIEMRKENEENEISYLVKTKLGAEYFLIISDLSIREKDISTGRTKTRWSLKTLESCEQTNTNTFILNYDTMRKDKRQRIYETEANSCHEIVQFLRNILSQRPLSEMNQTIYRCAVCNANFSRENNFNNKSNNDIKCPECFSSYCIELRESPPKIVDPNQPSTSSGITSSSKQPNPPALVKSDSRSSIALPVDAWRSPIKNKLRSAGSFNDSSSCSKLSQMESSFDSNQSVAGSTNSERDKDVDLLGNESDIEILSNPSQSSIEVLDSFSTSTNRKYSEERRISQIPLLDTINDDSFNLTATLTNQGTSTHDLMVASTTVTTGETVSSENTKTETVKVVDENMDSLSTVKTPTVLQNKKAFLSAVNLTESSSSGSVTDSVCTAYESQHEPKVLSDDSGCITTSMEEKPSTSSKTPTTTTTATPEVSVISTMLGGLFQSTNLLLSKSSSNIQQTEKFEPFQFSFQDYSVCDHRLKLYFYQNIFEDDGETLKWLVSSIIFDENQTNEQPNGFEGIFLMTTTKFYIMRKIGAENDNPSKWLKKYLAGTVDRVGIAQILPWKIGIKFSINGIGNIHIILQDILRTDCMILFFAENPLNFCTLEYQPSDDLMQKLIKSTNEEKVKFVVVVNLCEILSDEVLKSFQIATLVLTDNNFILTTNIKWLNENSKYEIEKEFTQVMTNLVELETLNDLSVKLNFMDENEDKFETWRIDFVNETCKESTLNTISQSWEKIFGVPLVNNQNQMQNPTDEPNL</sequence>
<comment type="subcellular location">
    <subcellularLocation>
        <location evidence="1">Cytoplasm</location>
    </subcellularLocation>
</comment>
<dbReference type="Gene3D" id="3.80.10.10">
    <property type="entry name" value="Ribonuclease Inhibitor"/>
    <property type="match status" value="2"/>
</dbReference>
<protein>
    <submittedName>
        <fullName evidence="7">Putative serine/threonine-protein kinase 11-interacting protein</fullName>
    </submittedName>
</protein>
<evidence type="ECO:0000256" key="4">
    <source>
        <dbReference type="ARBA" id="ARBA00022737"/>
    </source>
</evidence>
<evidence type="ECO:0000256" key="1">
    <source>
        <dbReference type="ARBA" id="ARBA00004496"/>
    </source>
</evidence>
<feature type="compositionally biased region" description="Low complexity" evidence="5">
    <location>
        <begin position="990"/>
        <end position="1003"/>
    </location>
</feature>